<evidence type="ECO:0000313" key="3">
    <source>
        <dbReference type="EMBL" id="OAD41144.1"/>
    </source>
</evidence>
<evidence type="ECO:0000313" key="4">
    <source>
        <dbReference type="Proteomes" id="UP000185657"/>
    </source>
</evidence>
<evidence type="ECO:0000313" key="2">
    <source>
        <dbReference type="EMBL" id="AOW12199.1"/>
    </source>
</evidence>
<dbReference type="OrthoDB" id="8913785at2"/>
<evidence type="ECO:0000313" key="5">
    <source>
        <dbReference type="Proteomes" id="UP000185680"/>
    </source>
</evidence>
<dbReference type="Proteomes" id="UP000185657">
    <property type="component" value="Unassembled WGS sequence"/>
</dbReference>
<gene>
    <name evidence="2" type="ORF">LPB072_04375</name>
    <name evidence="3" type="ORF">LPB72_14625</name>
</gene>
<dbReference type="AlphaFoldDB" id="A0A167HGB1"/>
<evidence type="ECO:0008006" key="6">
    <source>
        <dbReference type="Google" id="ProtNLM"/>
    </source>
</evidence>
<organism evidence="2 5">
    <name type="scientific">Hydrogenophaga crassostreae</name>
    <dbReference type="NCBI Taxonomy" id="1763535"/>
    <lineage>
        <taxon>Bacteria</taxon>
        <taxon>Pseudomonadati</taxon>
        <taxon>Pseudomonadota</taxon>
        <taxon>Betaproteobacteria</taxon>
        <taxon>Burkholderiales</taxon>
        <taxon>Comamonadaceae</taxon>
        <taxon>Hydrogenophaga</taxon>
    </lineage>
</organism>
<dbReference type="EMBL" id="CP017476">
    <property type="protein sequence ID" value="AOW12199.1"/>
    <property type="molecule type" value="Genomic_DNA"/>
</dbReference>
<accession>A0A167HGB1</accession>
<dbReference type="Proteomes" id="UP000185680">
    <property type="component" value="Chromosome"/>
</dbReference>
<feature type="region of interest" description="Disordered" evidence="1">
    <location>
        <begin position="26"/>
        <end position="118"/>
    </location>
</feature>
<feature type="region of interest" description="Disordered" evidence="1">
    <location>
        <begin position="142"/>
        <end position="189"/>
    </location>
</feature>
<name>A0A167HGB1_9BURK</name>
<dbReference type="RefSeq" id="WP_066092091.1">
    <property type="nucleotide sequence ID" value="NZ_CP017476.1"/>
</dbReference>
<evidence type="ECO:0000256" key="1">
    <source>
        <dbReference type="SAM" id="MobiDB-lite"/>
    </source>
</evidence>
<reference evidence="3 4" key="1">
    <citation type="submission" date="2016-02" db="EMBL/GenBank/DDBJ databases">
        <title>Draft genome sequence of Hydrogenophaga sp. LPB0072.</title>
        <authorList>
            <person name="Shin S.-K."/>
            <person name="Yi H."/>
        </authorList>
    </citation>
    <scope>NUCLEOTIDE SEQUENCE [LARGE SCALE GENOMIC DNA]</scope>
    <source>
        <strain evidence="3 4">LPB0072</strain>
    </source>
</reference>
<sequence length="213" mass="22106">MINIASSQPVHWPVSPTAVAVAPVSAVTSVKPAQQSPREGQSGLGSDRRAQTHASPGLNPKKTPDQEGHTPASDAAPILPRDKPKDGQAPSATQSQEDPKQQARDAQAAQDERSAQKQKLLDVLSSVWKASAAVVENALGRSGESVDGTGLDQAQKQAAQPAAPPVRLLGAPASDSPDGRVDQAATEPAVAYTEQGASEWNALELGRLVNKRA</sequence>
<reference evidence="2 5" key="2">
    <citation type="submission" date="2016-10" db="EMBL/GenBank/DDBJ databases">
        <title>Hydorgenophaga sp. LPB0072 isolated from gastropod.</title>
        <authorList>
            <person name="Kim E."/>
            <person name="Yi H."/>
        </authorList>
    </citation>
    <scope>NUCLEOTIDE SEQUENCE [LARGE SCALE GENOMIC DNA]</scope>
    <source>
        <strain evidence="2 5">LPB0072</strain>
    </source>
</reference>
<dbReference type="EMBL" id="LVWD01000026">
    <property type="protein sequence ID" value="OAD41144.1"/>
    <property type="molecule type" value="Genomic_DNA"/>
</dbReference>
<protein>
    <recommendedName>
        <fullName evidence="6">Flagellar hook-length control protein FliK</fullName>
    </recommendedName>
</protein>
<proteinExistence type="predicted"/>
<dbReference type="KEGG" id="hyl:LPB072_04375"/>
<keyword evidence="4" id="KW-1185">Reference proteome</keyword>